<feature type="compositionally biased region" description="Acidic residues" evidence="1">
    <location>
        <begin position="279"/>
        <end position="290"/>
    </location>
</feature>
<evidence type="ECO:0000256" key="1">
    <source>
        <dbReference type="SAM" id="MobiDB-lite"/>
    </source>
</evidence>
<organism evidence="3 4">
    <name type="scientific">Caenorhabditis angaria</name>
    <dbReference type="NCBI Taxonomy" id="860376"/>
    <lineage>
        <taxon>Eukaryota</taxon>
        <taxon>Metazoa</taxon>
        <taxon>Ecdysozoa</taxon>
        <taxon>Nematoda</taxon>
        <taxon>Chromadorea</taxon>
        <taxon>Rhabditida</taxon>
        <taxon>Rhabditina</taxon>
        <taxon>Rhabditomorpha</taxon>
        <taxon>Rhabditoidea</taxon>
        <taxon>Rhabditidae</taxon>
        <taxon>Peloderinae</taxon>
        <taxon>Caenorhabditis</taxon>
    </lineage>
</organism>
<dbReference type="Proteomes" id="UP001152747">
    <property type="component" value="Unassembled WGS sequence"/>
</dbReference>
<comment type="caution">
    <text evidence="3">The sequence shown here is derived from an EMBL/GenBank/DDBJ whole genome shotgun (WGS) entry which is preliminary data.</text>
</comment>
<proteinExistence type="predicted"/>
<name>A0A9P1MV50_9PELO</name>
<feature type="chain" id="PRO_5040359583" description="MAM domain-containing protein" evidence="2">
    <location>
        <begin position="21"/>
        <end position="542"/>
    </location>
</feature>
<gene>
    <name evidence="3" type="ORF">CAMP_LOCUS3976</name>
</gene>
<feature type="region of interest" description="Disordered" evidence="1">
    <location>
        <begin position="187"/>
        <end position="221"/>
    </location>
</feature>
<evidence type="ECO:0000256" key="2">
    <source>
        <dbReference type="SAM" id="SignalP"/>
    </source>
</evidence>
<evidence type="ECO:0000313" key="3">
    <source>
        <dbReference type="EMBL" id="CAI5441339.1"/>
    </source>
</evidence>
<keyword evidence="2" id="KW-0732">Signal</keyword>
<keyword evidence="4" id="KW-1185">Reference proteome</keyword>
<dbReference type="AlphaFoldDB" id="A0A9P1MV50"/>
<feature type="region of interest" description="Disordered" evidence="1">
    <location>
        <begin position="279"/>
        <end position="310"/>
    </location>
</feature>
<feature type="compositionally biased region" description="Low complexity" evidence="1">
    <location>
        <begin position="295"/>
        <end position="310"/>
    </location>
</feature>
<accession>A0A9P1MV50</accession>
<dbReference type="OrthoDB" id="5828686at2759"/>
<evidence type="ECO:0008006" key="5">
    <source>
        <dbReference type="Google" id="ProtNLM"/>
    </source>
</evidence>
<feature type="signal peptide" evidence="2">
    <location>
        <begin position="1"/>
        <end position="20"/>
    </location>
</feature>
<dbReference type="EMBL" id="CANHGI010000002">
    <property type="protein sequence ID" value="CAI5441339.1"/>
    <property type="molecule type" value="Genomic_DNA"/>
</dbReference>
<sequence length="542" mass="60403">MSRSIIFLVFLGIQIFKVSSTSKLDCDFSGECCWATAREEDQWEIRSGDELDVNEFRRIFLTGKSRPPPSANYAIRVENKRKSSLISCAVCSSTGHATVKFRHWQSANAILRICWQLEGDGSPAPENCLIARHGKQSKLNVYRFKKIHKSQNFRLVFIVENADEKIENHEATVIIDKINVEYDNCEEPEVPKKPKHTISSINRHKTRSITPIKSHEKPKTVDEELKKIDKQIAQVVDQVNSKQVSTTSSPIKAAPTTAPVDPLTDLLGSKFVEFLDPNYESEDEPEDESDHIDQTVSKVSSTTVKPSPVTTTRALPIKRVETAAKLVDIKGLLPTTTPRATTPAVRIQQILPDSVLKYISRGKPLKVQAQNGVFAIPVHQPHQIPLGPPSTCTTEGGCLFESSFCSWKTPVGIQNKFHIKQVHMSSFAEAVVPSGEISIMETDTRMNKPHTVLFDSLEFSLGTRLIACCLSDGKLNCPFATQTEQTAIIWQFSKFECPANTSKIAFICENYGTADGICGVDNVRIHSSTDVFFLEPCQKDKL</sequence>
<reference evidence="3" key="1">
    <citation type="submission" date="2022-11" db="EMBL/GenBank/DDBJ databases">
        <authorList>
            <person name="Kikuchi T."/>
        </authorList>
    </citation>
    <scope>NUCLEOTIDE SEQUENCE</scope>
    <source>
        <strain evidence="3">PS1010</strain>
    </source>
</reference>
<protein>
    <recommendedName>
        <fullName evidence="5">MAM domain-containing protein</fullName>
    </recommendedName>
</protein>
<evidence type="ECO:0000313" key="4">
    <source>
        <dbReference type="Proteomes" id="UP001152747"/>
    </source>
</evidence>